<evidence type="ECO:0000259" key="7">
    <source>
        <dbReference type="Pfam" id="PF10334"/>
    </source>
</evidence>
<evidence type="ECO:0000256" key="2">
    <source>
        <dbReference type="ARBA" id="ARBA00022692"/>
    </source>
</evidence>
<dbReference type="EMBL" id="MU838998">
    <property type="protein sequence ID" value="KAK1771976.1"/>
    <property type="molecule type" value="Genomic_DNA"/>
</dbReference>
<evidence type="ECO:0000256" key="3">
    <source>
        <dbReference type="ARBA" id="ARBA00022989"/>
    </source>
</evidence>
<name>A0AAJ0C8L3_9PEZI</name>
<evidence type="ECO:0000259" key="8">
    <source>
        <dbReference type="Pfam" id="PF10337"/>
    </source>
</evidence>
<feature type="transmembrane region" description="Helical" evidence="6">
    <location>
        <begin position="603"/>
        <end position="622"/>
    </location>
</feature>
<dbReference type="PANTHER" id="PTHR37994:SF4">
    <property type="entry name" value="ER TRANSPORTER 6TM N-TERMINAL DOMAIN-CONTAINING PROTEIN-RELATED"/>
    <property type="match status" value="1"/>
</dbReference>
<feature type="compositionally biased region" description="Low complexity" evidence="5">
    <location>
        <begin position="22"/>
        <end position="31"/>
    </location>
</feature>
<feature type="domain" description="DUF2421" evidence="7">
    <location>
        <begin position="769"/>
        <end position="931"/>
    </location>
</feature>
<dbReference type="PANTHER" id="PTHR37994">
    <property type="entry name" value="ARAE_2_N DOMAIN-CONTAINING PROTEIN-RELATED"/>
    <property type="match status" value="1"/>
</dbReference>
<dbReference type="Pfam" id="PF10337">
    <property type="entry name" value="ArAE_2_N"/>
    <property type="match status" value="1"/>
</dbReference>
<feature type="region of interest" description="Disordered" evidence="5">
    <location>
        <begin position="1"/>
        <end position="31"/>
    </location>
</feature>
<evidence type="ECO:0000256" key="4">
    <source>
        <dbReference type="ARBA" id="ARBA00023136"/>
    </source>
</evidence>
<keyword evidence="4 6" id="KW-0472">Membrane</keyword>
<feature type="domain" description="Integral membrane bound transporter" evidence="9">
    <location>
        <begin position="620"/>
        <end position="764"/>
    </location>
</feature>
<proteinExistence type="predicted"/>
<feature type="transmembrane region" description="Helical" evidence="6">
    <location>
        <begin position="116"/>
        <end position="135"/>
    </location>
</feature>
<evidence type="ECO:0000259" key="9">
    <source>
        <dbReference type="Pfam" id="PF13515"/>
    </source>
</evidence>
<organism evidence="10 11">
    <name type="scientific">Phialemonium atrogriseum</name>
    <dbReference type="NCBI Taxonomy" id="1093897"/>
    <lineage>
        <taxon>Eukaryota</taxon>
        <taxon>Fungi</taxon>
        <taxon>Dikarya</taxon>
        <taxon>Ascomycota</taxon>
        <taxon>Pezizomycotina</taxon>
        <taxon>Sordariomycetes</taxon>
        <taxon>Sordariomycetidae</taxon>
        <taxon>Cephalothecales</taxon>
        <taxon>Cephalothecaceae</taxon>
        <taxon>Phialemonium</taxon>
    </lineage>
</organism>
<feature type="transmembrane region" description="Helical" evidence="6">
    <location>
        <begin position="180"/>
        <end position="199"/>
    </location>
</feature>
<dbReference type="RefSeq" id="XP_060288189.1">
    <property type="nucleotide sequence ID" value="XM_060422341.1"/>
</dbReference>
<reference evidence="10" key="1">
    <citation type="submission" date="2023-06" db="EMBL/GenBank/DDBJ databases">
        <title>Genome-scale phylogeny and comparative genomics of the fungal order Sordariales.</title>
        <authorList>
            <consortium name="Lawrence Berkeley National Laboratory"/>
            <person name="Hensen N."/>
            <person name="Bonometti L."/>
            <person name="Westerberg I."/>
            <person name="Brannstrom I.O."/>
            <person name="Guillou S."/>
            <person name="Cros-Aarteil S."/>
            <person name="Calhoun S."/>
            <person name="Haridas S."/>
            <person name="Kuo A."/>
            <person name="Mondo S."/>
            <person name="Pangilinan J."/>
            <person name="Riley R."/>
            <person name="Labutti K."/>
            <person name="Andreopoulos B."/>
            <person name="Lipzen A."/>
            <person name="Chen C."/>
            <person name="Yanf M."/>
            <person name="Daum C."/>
            <person name="Ng V."/>
            <person name="Clum A."/>
            <person name="Steindorff A."/>
            <person name="Ohm R."/>
            <person name="Martin F."/>
            <person name="Silar P."/>
            <person name="Natvig D."/>
            <person name="Lalanne C."/>
            <person name="Gautier V."/>
            <person name="Ament-Velasquez S.L."/>
            <person name="Kruys A."/>
            <person name="Hutchinson M.I."/>
            <person name="Powell A.J."/>
            <person name="Barry K."/>
            <person name="Miller A.N."/>
            <person name="Grigoriev I.V."/>
            <person name="Debuchy R."/>
            <person name="Gladieux P."/>
            <person name="Thoren M.H."/>
            <person name="Johannesson H."/>
        </authorList>
    </citation>
    <scope>NUCLEOTIDE SEQUENCE</scope>
    <source>
        <strain evidence="10">8032-3</strain>
    </source>
</reference>
<evidence type="ECO:0000256" key="5">
    <source>
        <dbReference type="SAM" id="MobiDB-lite"/>
    </source>
</evidence>
<evidence type="ECO:0008006" key="12">
    <source>
        <dbReference type="Google" id="ProtNLM"/>
    </source>
</evidence>
<evidence type="ECO:0000313" key="10">
    <source>
        <dbReference type="EMBL" id="KAK1771976.1"/>
    </source>
</evidence>
<evidence type="ECO:0000313" key="11">
    <source>
        <dbReference type="Proteomes" id="UP001244011"/>
    </source>
</evidence>
<dbReference type="GeneID" id="85305528"/>
<evidence type="ECO:0000256" key="1">
    <source>
        <dbReference type="ARBA" id="ARBA00004141"/>
    </source>
</evidence>
<feature type="transmembrane region" description="Helical" evidence="6">
    <location>
        <begin position="656"/>
        <end position="677"/>
    </location>
</feature>
<dbReference type="AlphaFoldDB" id="A0AAJ0C8L3"/>
<feature type="transmembrane region" description="Helical" evidence="6">
    <location>
        <begin position="155"/>
        <end position="173"/>
    </location>
</feature>
<dbReference type="GO" id="GO:0016020">
    <property type="term" value="C:membrane"/>
    <property type="evidence" value="ECO:0007669"/>
    <property type="project" value="UniProtKB-SubCell"/>
</dbReference>
<dbReference type="Pfam" id="PF13515">
    <property type="entry name" value="FUSC_2"/>
    <property type="match status" value="1"/>
</dbReference>
<comment type="subcellular location">
    <subcellularLocation>
        <location evidence="1">Membrane</location>
        <topology evidence="1">Multi-pass membrane protein</topology>
    </subcellularLocation>
</comment>
<keyword evidence="11" id="KW-1185">Reference proteome</keyword>
<keyword evidence="3 6" id="KW-1133">Transmembrane helix</keyword>
<dbReference type="Pfam" id="PF10334">
    <property type="entry name" value="BRE4"/>
    <property type="match status" value="1"/>
</dbReference>
<feature type="transmembrane region" description="Helical" evidence="6">
    <location>
        <begin position="684"/>
        <end position="700"/>
    </location>
</feature>
<evidence type="ECO:0000256" key="6">
    <source>
        <dbReference type="SAM" id="Phobius"/>
    </source>
</evidence>
<comment type="caution">
    <text evidence="10">The sequence shown here is derived from an EMBL/GenBank/DDBJ whole genome shotgun (WGS) entry which is preliminary data.</text>
</comment>
<feature type="domain" description="Putative ER transporter 6TM N-terminal" evidence="8">
    <location>
        <begin position="150"/>
        <end position="397"/>
    </location>
</feature>
<sequence>MAVETPTMRPGNWNRPPPDATPPSRSRALPRPLDNVFQATTRRLQLKSVFAQLVLDRHTATMAIKTSIPPAVLVCAIQSNTWINHFKTNAYLAPIISTCALSGLPRAKLIEHNVQLAFTFALSYCWVLLAGWSGLQARKHTVHDLEELKAYNSSAEAVVAIFLIFGIWCAFTLKSAFPTWGLQCTLAGIFAVATLPSVAQAPGMPEVLEETSNVLESFLAGQAVGFVNGLIIFPQSCRGVFKSDMKACLDGLVAVMRAQRRCIDDLRLRKISTEGEDGQGSSVSQLQGALQHFINSVAKAPDDVEYAGSEVSWGRLDRSQLEHIASLLVDLIPPASGLSSAADMLQQAIDGHYPSNDADGMDGHDEDVNNLKDEEDWHRLEAKMRQHSLRISAAMIEGVEHAKLRLKLTKGRSLFGRVHARNIDEENQAFSMRPGEASFLESYRDVFDSCCVLGQEKDGTGEEKLLDHYIRHRPQVADLDQLTAETHTDTLRYFLLLHSQTLMSCLGDGLLKLLLFIEECYARPKRLLIPRSSSLDNLLKVFVRLRRIRQDSVSQNMDSQTNIELGSAFYHRKNPDHLPPANFMETIGDNIRKISSVFRTDHAAYGLRGACAIMTIAIIGFLRDSQNFYFRERFLWALFAILLSMGRTAGSSTFLLLGRVLGTMASMITSYIIWYIADKKTPGILVFLWLWFVVIGYLFVKFPKFFSIWFVALVSAIVMIADALQIRQLGIEAVSKAGQAVYPPYVIFPYRLAVVTLGVVTGYFWTLFPYPLSEHSELREDVARSMYMLANYYMCIQQTLLTRLHGTFGDLSDKTSHGAHLQTARRRIFRKYQTLTTSAKTYFQFLDWEVTLGGRFPKQTYREILSILERLSSYMTLTSYVSRALKRSPATSSWWVHDGTGTVQTHLTPEGVTTRMIILHSALSRAHPLPPKLRELKIPDLSEFLSRGVPAEEGFASAALIHSVNWYIIRDANRLTQLVRELVGELDFSFTVDPEIPVAPSTAGN</sequence>
<dbReference type="InterPro" id="IPR018823">
    <property type="entry name" value="ArAE_2_N"/>
</dbReference>
<dbReference type="Proteomes" id="UP001244011">
    <property type="component" value="Unassembled WGS sequence"/>
</dbReference>
<feature type="transmembrane region" description="Helical" evidence="6">
    <location>
        <begin position="706"/>
        <end position="724"/>
    </location>
</feature>
<protein>
    <recommendedName>
        <fullName evidence="12">ER transporter 6TM N-terminal domain-containing protein</fullName>
    </recommendedName>
</protein>
<accession>A0AAJ0C8L3</accession>
<gene>
    <name evidence="10" type="ORF">QBC33DRAFT_172138</name>
</gene>
<dbReference type="InterPro" id="IPR018820">
    <property type="entry name" value="BRE4-related_DUF2421"/>
</dbReference>
<dbReference type="InterPro" id="IPR049453">
    <property type="entry name" value="Memb_transporter_dom"/>
</dbReference>
<keyword evidence="2 6" id="KW-0812">Transmembrane</keyword>
<feature type="transmembrane region" description="Helical" evidence="6">
    <location>
        <begin position="634"/>
        <end position="650"/>
    </location>
</feature>
<feature type="transmembrane region" description="Helical" evidence="6">
    <location>
        <begin position="745"/>
        <end position="765"/>
    </location>
</feature>